<gene>
    <name evidence="6" type="ORF">IV38_GL001532</name>
    <name evidence="7" type="ORF">IV40_GL001683</name>
</gene>
<evidence type="ECO:0000256" key="4">
    <source>
        <dbReference type="ARBA" id="ARBA00023163"/>
    </source>
</evidence>
<dbReference type="SUPFAM" id="SSF46785">
    <property type="entry name" value="Winged helix' DNA-binding domain"/>
    <property type="match status" value="1"/>
</dbReference>
<dbReference type="PATRIC" id="fig|81857.3.peg.1544"/>
<dbReference type="Gene3D" id="1.10.10.10">
    <property type="entry name" value="Winged helix-like DNA-binding domain superfamily/Winged helix DNA-binding domain"/>
    <property type="match status" value="1"/>
</dbReference>
<name>A0A0R2FHI4_9LACO</name>
<protein>
    <recommendedName>
        <fullName evidence="5">HTH lysR-type domain-containing protein</fullName>
    </recommendedName>
</protein>
<evidence type="ECO:0000256" key="2">
    <source>
        <dbReference type="ARBA" id="ARBA00023015"/>
    </source>
</evidence>
<keyword evidence="8" id="KW-1185">Reference proteome</keyword>
<dbReference type="InterPro" id="IPR050950">
    <property type="entry name" value="HTH-type_LysR_regulators"/>
</dbReference>
<keyword evidence="2" id="KW-0805">Transcription regulation</keyword>
<sequence length="296" mass="33070">MELATLQNYITIADLGNITAAAKLLHISQPALSRQLKDLETEMGTSLMERTNRGITLTDKGELLLNRARELVTLAEKTKQDVKTQNMIGGDLYIGAGETQGMRIVAMAVRQLQLKYPDVRVHLYSGNAEDLTSKMQSGFLDFSILTLPANHDNNHFIKLPHQDIWGVIVRQDDPLADLNVIKPQDLHNCKLIISSQHQVHDQFEAWLGAPLEKEQVVGTYNLIFNAALLVEQNFGTLVGFNNLIASTADNHLIFRPLAYFHAAQMNLVWKRGRELSPIAAAFLTEINQLIVTAKQP</sequence>
<dbReference type="SUPFAM" id="SSF53850">
    <property type="entry name" value="Periplasmic binding protein-like II"/>
    <property type="match status" value="1"/>
</dbReference>
<dbReference type="InterPro" id="IPR036388">
    <property type="entry name" value="WH-like_DNA-bd_sf"/>
</dbReference>
<dbReference type="STRING" id="81857.IV38_GL001532"/>
<evidence type="ECO:0000313" key="8">
    <source>
        <dbReference type="Proteomes" id="UP000051645"/>
    </source>
</evidence>
<keyword evidence="3" id="KW-0238">DNA-binding</keyword>
<comment type="similarity">
    <text evidence="1">Belongs to the LysR transcriptional regulatory family.</text>
</comment>
<dbReference type="FunFam" id="1.10.10.10:FF:000001">
    <property type="entry name" value="LysR family transcriptional regulator"/>
    <property type="match status" value="1"/>
</dbReference>
<dbReference type="InterPro" id="IPR005119">
    <property type="entry name" value="LysR_subst-bd"/>
</dbReference>
<dbReference type="Gene3D" id="3.40.190.290">
    <property type="match status" value="1"/>
</dbReference>
<dbReference type="EMBL" id="JQAZ01000005">
    <property type="protein sequence ID" value="KRN31040.1"/>
    <property type="molecule type" value="Genomic_DNA"/>
</dbReference>
<dbReference type="GO" id="GO:0005829">
    <property type="term" value="C:cytosol"/>
    <property type="evidence" value="ECO:0007669"/>
    <property type="project" value="TreeGrafter"/>
</dbReference>
<evidence type="ECO:0000256" key="3">
    <source>
        <dbReference type="ARBA" id="ARBA00023125"/>
    </source>
</evidence>
<dbReference type="PROSITE" id="PS50931">
    <property type="entry name" value="HTH_LYSR"/>
    <property type="match status" value="1"/>
</dbReference>
<proteinExistence type="inferred from homology"/>
<dbReference type="Pfam" id="PF00126">
    <property type="entry name" value="HTH_1"/>
    <property type="match status" value="1"/>
</dbReference>
<dbReference type="GO" id="GO:0003700">
    <property type="term" value="F:DNA-binding transcription factor activity"/>
    <property type="evidence" value="ECO:0007669"/>
    <property type="project" value="InterPro"/>
</dbReference>
<evidence type="ECO:0000259" key="5">
    <source>
        <dbReference type="PROSITE" id="PS50931"/>
    </source>
</evidence>
<dbReference type="Pfam" id="PF03466">
    <property type="entry name" value="LysR_substrate"/>
    <property type="match status" value="1"/>
</dbReference>
<dbReference type="PANTHER" id="PTHR30419:SF8">
    <property type="entry name" value="NITROGEN ASSIMILATION TRANSCRIPTIONAL ACTIVATOR-RELATED"/>
    <property type="match status" value="1"/>
</dbReference>
<dbReference type="CDD" id="cd05466">
    <property type="entry name" value="PBP2_LTTR_substrate"/>
    <property type="match status" value="1"/>
</dbReference>
<dbReference type="RefSeq" id="WP_057770270.1">
    <property type="nucleotide sequence ID" value="NZ_JQAT01000004.1"/>
</dbReference>
<dbReference type="PANTHER" id="PTHR30419">
    <property type="entry name" value="HTH-TYPE TRANSCRIPTIONAL REGULATOR YBHD"/>
    <property type="match status" value="1"/>
</dbReference>
<accession>A0A0R2FHI4</accession>
<evidence type="ECO:0000313" key="7">
    <source>
        <dbReference type="EMBL" id="KRN31040.1"/>
    </source>
</evidence>
<dbReference type="PRINTS" id="PR00039">
    <property type="entry name" value="HTHLYSR"/>
</dbReference>
<reference evidence="8 9" key="1">
    <citation type="journal article" date="2015" name="Genome Announc.">
        <title>Expanding the biotechnology potential of lactobacilli through comparative genomics of 213 strains and associated genera.</title>
        <authorList>
            <person name="Sun Z."/>
            <person name="Harris H.M."/>
            <person name="McCann A."/>
            <person name="Guo C."/>
            <person name="Argimon S."/>
            <person name="Zhang W."/>
            <person name="Yang X."/>
            <person name="Jeffery I.B."/>
            <person name="Cooney J.C."/>
            <person name="Kagawa T.F."/>
            <person name="Liu W."/>
            <person name="Song Y."/>
            <person name="Salvetti E."/>
            <person name="Wrobel A."/>
            <person name="Rasinkangas P."/>
            <person name="Parkhill J."/>
            <person name="Rea M.C."/>
            <person name="O'Sullivan O."/>
            <person name="Ritari J."/>
            <person name="Douillard F.P."/>
            <person name="Paul Ross R."/>
            <person name="Yang R."/>
            <person name="Briner A.E."/>
            <person name="Felis G.E."/>
            <person name="de Vos W.M."/>
            <person name="Barrangou R."/>
            <person name="Klaenhammer T.R."/>
            <person name="Caufield P.W."/>
            <person name="Cui Y."/>
            <person name="Zhang H."/>
            <person name="O'Toole P.W."/>
        </authorList>
    </citation>
    <scope>NUCLEOTIDE SEQUENCE [LARGE SCALE GENOMIC DNA]</scope>
    <source>
        <strain evidence="6 9">ATCC BAA-66</strain>
        <strain evidence="7 8">DSM 13344</strain>
    </source>
</reference>
<dbReference type="InterPro" id="IPR036390">
    <property type="entry name" value="WH_DNA-bd_sf"/>
</dbReference>
<feature type="domain" description="HTH lysR-type" evidence="5">
    <location>
        <begin position="1"/>
        <end position="58"/>
    </location>
</feature>
<dbReference type="GO" id="GO:0003677">
    <property type="term" value="F:DNA binding"/>
    <property type="evidence" value="ECO:0007669"/>
    <property type="project" value="UniProtKB-KW"/>
</dbReference>
<dbReference type="AlphaFoldDB" id="A0A0R2FHI4"/>
<dbReference type="Proteomes" id="UP000051751">
    <property type="component" value="Unassembled WGS sequence"/>
</dbReference>
<dbReference type="Proteomes" id="UP000051645">
    <property type="component" value="Unassembled WGS sequence"/>
</dbReference>
<organism evidence="6 9">
    <name type="scientific">Lactobacillus selangorensis</name>
    <dbReference type="NCBI Taxonomy" id="81857"/>
    <lineage>
        <taxon>Bacteria</taxon>
        <taxon>Bacillati</taxon>
        <taxon>Bacillota</taxon>
        <taxon>Bacilli</taxon>
        <taxon>Lactobacillales</taxon>
        <taxon>Lactobacillaceae</taxon>
        <taxon>Lactobacillus</taxon>
    </lineage>
</organism>
<keyword evidence="4" id="KW-0804">Transcription</keyword>
<evidence type="ECO:0000313" key="9">
    <source>
        <dbReference type="Proteomes" id="UP000051751"/>
    </source>
</evidence>
<evidence type="ECO:0000313" key="6">
    <source>
        <dbReference type="EMBL" id="KRN28082.1"/>
    </source>
</evidence>
<evidence type="ECO:0000256" key="1">
    <source>
        <dbReference type="ARBA" id="ARBA00009437"/>
    </source>
</evidence>
<dbReference type="EMBL" id="JQAT01000004">
    <property type="protein sequence ID" value="KRN28082.1"/>
    <property type="molecule type" value="Genomic_DNA"/>
</dbReference>
<comment type="caution">
    <text evidence="6">The sequence shown here is derived from an EMBL/GenBank/DDBJ whole genome shotgun (WGS) entry which is preliminary data.</text>
</comment>
<dbReference type="InterPro" id="IPR000847">
    <property type="entry name" value="LysR_HTH_N"/>
</dbReference>